<comment type="caution">
    <text evidence="1">The sequence shown here is derived from an EMBL/GenBank/DDBJ whole genome shotgun (WGS) entry which is preliminary data.</text>
</comment>
<dbReference type="InterPro" id="IPR011990">
    <property type="entry name" value="TPR-like_helical_dom_sf"/>
</dbReference>
<dbReference type="Proteomes" id="UP000522333">
    <property type="component" value="Unassembled WGS sequence"/>
</dbReference>
<dbReference type="InterPro" id="IPR019734">
    <property type="entry name" value="TPR_rpt"/>
</dbReference>
<gene>
    <name evidence="1" type="ORF">HF854_03095</name>
</gene>
<dbReference type="AlphaFoldDB" id="A0A848CF76"/>
<protein>
    <submittedName>
        <fullName evidence="1">Tetratricopeptide repeat protein</fullName>
    </submittedName>
</protein>
<dbReference type="SUPFAM" id="SSF48452">
    <property type="entry name" value="TPR-like"/>
    <property type="match status" value="1"/>
</dbReference>
<accession>A0A848CF76</accession>
<proteinExistence type="predicted"/>
<evidence type="ECO:0000313" key="1">
    <source>
        <dbReference type="EMBL" id="NME51539.1"/>
    </source>
</evidence>
<reference evidence="1 2" key="1">
    <citation type="submission" date="2020-04" db="EMBL/GenBank/DDBJ databases">
        <authorList>
            <person name="Hitch T.C.A."/>
            <person name="Wylensek D."/>
            <person name="Clavel T."/>
        </authorList>
    </citation>
    <scope>NUCLEOTIDE SEQUENCE [LARGE SCALE GENOMIC DNA]</scope>
    <source>
        <strain evidence="1 2">PG-251-APC-1</strain>
    </source>
</reference>
<dbReference type="Pfam" id="PF13432">
    <property type="entry name" value="TPR_16"/>
    <property type="match status" value="1"/>
</dbReference>
<organism evidence="1 2">
    <name type="scientific">Desulfovibrio piger</name>
    <dbReference type="NCBI Taxonomy" id="901"/>
    <lineage>
        <taxon>Bacteria</taxon>
        <taxon>Pseudomonadati</taxon>
        <taxon>Thermodesulfobacteriota</taxon>
        <taxon>Desulfovibrionia</taxon>
        <taxon>Desulfovibrionales</taxon>
        <taxon>Desulfovibrionaceae</taxon>
        <taxon>Desulfovibrio</taxon>
    </lineage>
</organism>
<dbReference type="EMBL" id="JABAFY010000007">
    <property type="protein sequence ID" value="NME51539.1"/>
    <property type="molecule type" value="Genomic_DNA"/>
</dbReference>
<sequence>MAEATSPLTTGQGRALQVLGHLFLRMGQFQRARKLALALLALDPADLWARRCLAVAWLELGDPERALEQLDLVLAGGPLASRDAVLHLLRARALWQAQRPDEARNALNAYLAAGGSRL</sequence>
<dbReference type="Gene3D" id="1.25.40.10">
    <property type="entry name" value="Tetratricopeptide repeat domain"/>
    <property type="match status" value="1"/>
</dbReference>
<dbReference type="PROSITE" id="PS50005">
    <property type="entry name" value="TPR"/>
    <property type="match status" value="1"/>
</dbReference>
<evidence type="ECO:0000313" key="2">
    <source>
        <dbReference type="Proteomes" id="UP000522333"/>
    </source>
</evidence>
<name>A0A848CF76_9BACT</name>
<dbReference type="RefSeq" id="WP_168934963.1">
    <property type="nucleotide sequence ID" value="NZ_CAJKKT010000007.1"/>
</dbReference>